<accession>A0ABT5U9D9</accession>
<proteinExistence type="predicted"/>
<name>A0ABT5U9D9_9GAMM</name>
<comment type="caution">
    <text evidence="1">The sequence shown here is derived from an EMBL/GenBank/DDBJ whole genome shotgun (WGS) entry which is preliminary data.</text>
</comment>
<evidence type="ECO:0000313" key="2">
    <source>
        <dbReference type="Proteomes" id="UP001528823"/>
    </source>
</evidence>
<sequence length="115" mass="13012">MSENKDTKRDKPCYSMGIKPEDAAAAAVAQSFANSAQDQVDAIRNRNIIKATAMGNAFAKWLNNPMMKDEYKAIIDEAQLYPKAETPMNLGREIFNYYLGKFEENNNKKENVDEP</sequence>
<protein>
    <submittedName>
        <fullName evidence="1">Uncharacterized protein</fullName>
    </submittedName>
</protein>
<dbReference type="Proteomes" id="UP001528823">
    <property type="component" value="Unassembled WGS sequence"/>
</dbReference>
<dbReference type="RefSeq" id="WP_274688536.1">
    <property type="nucleotide sequence ID" value="NZ_JAPMOU010000009.1"/>
</dbReference>
<evidence type="ECO:0000313" key="1">
    <source>
        <dbReference type="EMBL" id="MDE1462177.1"/>
    </source>
</evidence>
<dbReference type="EMBL" id="JAPMOU010000009">
    <property type="protein sequence ID" value="MDE1462177.1"/>
    <property type="molecule type" value="Genomic_DNA"/>
</dbReference>
<gene>
    <name evidence="1" type="ORF">ORQ98_09345</name>
</gene>
<keyword evidence="2" id="KW-1185">Reference proteome</keyword>
<reference evidence="1 2" key="1">
    <citation type="submission" date="2022-11" db="EMBL/GenBank/DDBJ databases">
        <title>Spartinivicinus poritis sp. nov., isolated from scleractinian coral Porites lutea.</title>
        <authorList>
            <person name="Zhang G."/>
            <person name="Cai L."/>
            <person name="Wei Q."/>
        </authorList>
    </citation>
    <scope>NUCLEOTIDE SEQUENCE [LARGE SCALE GENOMIC DNA]</scope>
    <source>
        <strain evidence="1 2">A2-2</strain>
    </source>
</reference>
<organism evidence="1 2">
    <name type="scientific">Spartinivicinus poritis</name>
    <dbReference type="NCBI Taxonomy" id="2994640"/>
    <lineage>
        <taxon>Bacteria</taxon>
        <taxon>Pseudomonadati</taxon>
        <taxon>Pseudomonadota</taxon>
        <taxon>Gammaproteobacteria</taxon>
        <taxon>Oceanospirillales</taxon>
        <taxon>Zooshikellaceae</taxon>
        <taxon>Spartinivicinus</taxon>
    </lineage>
</organism>